<feature type="domain" description="Leucine-binding protein" evidence="6">
    <location>
        <begin position="51"/>
        <end position="363"/>
    </location>
</feature>
<dbReference type="InterPro" id="IPR000709">
    <property type="entry name" value="Leu_Ile_Val-bd"/>
</dbReference>
<feature type="chain" id="PRO_5045896410" evidence="5">
    <location>
        <begin position="30"/>
        <end position="396"/>
    </location>
</feature>
<dbReference type="EMBL" id="CP093326">
    <property type="protein sequence ID" value="UNK46074.1"/>
    <property type="molecule type" value="Genomic_DNA"/>
</dbReference>
<dbReference type="Proteomes" id="UP000829069">
    <property type="component" value="Chromosome"/>
</dbReference>
<evidence type="ECO:0000313" key="8">
    <source>
        <dbReference type="Proteomes" id="UP000829069"/>
    </source>
</evidence>
<dbReference type="PANTHER" id="PTHR30483:SF6">
    <property type="entry name" value="PERIPLASMIC BINDING PROTEIN OF ABC TRANSPORTER FOR NATURAL AMINO ACIDS"/>
    <property type="match status" value="1"/>
</dbReference>
<organism evidence="7 8">
    <name type="scientific">Arthrobacter sulfonylureivorans</name>
    <dbReference type="NCBI Taxonomy" id="2486855"/>
    <lineage>
        <taxon>Bacteria</taxon>
        <taxon>Bacillati</taxon>
        <taxon>Actinomycetota</taxon>
        <taxon>Actinomycetes</taxon>
        <taxon>Micrococcales</taxon>
        <taxon>Micrococcaceae</taxon>
        <taxon>Arthrobacter</taxon>
    </lineage>
</organism>
<dbReference type="PRINTS" id="PR00337">
    <property type="entry name" value="LEUILEVALBP"/>
</dbReference>
<evidence type="ECO:0000256" key="3">
    <source>
        <dbReference type="ARBA" id="ARBA00022729"/>
    </source>
</evidence>
<dbReference type="InterPro" id="IPR051010">
    <property type="entry name" value="BCAA_transport"/>
</dbReference>
<sequence>MKKTLRSTAMAALCVGTLALTACGGNASAGPEGGGDSVKIMVFGSMSQAPFVLPQIETGAQAAVEHVNKAGGINGTKIELISCDDQMNANAATACGRQAVDEGVAAVVGTFSLFSDNVLEQITAEGIPLIQSEAMNQGELSQENSFPVLAAVAPNFAALLGLKERGCTDFVVAAPQSATSEYAFGLVEPVAKTVGVEAKAVLYPANTTDFTSVAAQLVDKSDCVLLGGGSAESVATLTALKQTGTKTTNVALSTIAFPNSTIDELGDTADGTLVYSPLFFESTGKEAVSTAVKEIQAIKADTVIDEMTMNAYSSVITFAEAAKTIDGDITGQAVTDALNSDLTIDNGFTAPFNFGTDTEQIPNNPRVVGTKFIEYEVKGGDWQPTGKEFDLAGNLG</sequence>
<name>A0ABY3W6Z5_9MICC</name>
<keyword evidence="8" id="KW-1185">Reference proteome</keyword>
<dbReference type="RefSeq" id="WP_241914172.1">
    <property type="nucleotide sequence ID" value="NZ_CP093326.1"/>
</dbReference>
<dbReference type="Pfam" id="PF13458">
    <property type="entry name" value="Peripla_BP_6"/>
    <property type="match status" value="1"/>
</dbReference>
<dbReference type="SUPFAM" id="SSF53822">
    <property type="entry name" value="Periplasmic binding protein-like I"/>
    <property type="match status" value="1"/>
</dbReference>
<proteinExistence type="inferred from homology"/>
<evidence type="ECO:0000256" key="4">
    <source>
        <dbReference type="ARBA" id="ARBA00022970"/>
    </source>
</evidence>
<feature type="signal peptide" evidence="5">
    <location>
        <begin position="1"/>
        <end position="29"/>
    </location>
</feature>
<protein>
    <submittedName>
        <fullName evidence="7">ABC transporter substrate-binding protein</fullName>
    </submittedName>
</protein>
<dbReference type="PANTHER" id="PTHR30483">
    <property type="entry name" value="LEUCINE-SPECIFIC-BINDING PROTEIN"/>
    <property type="match status" value="1"/>
</dbReference>
<dbReference type="Gene3D" id="3.40.50.2300">
    <property type="match status" value="2"/>
</dbReference>
<evidence type="ECO:0000313" key="7">
    <source>
        <dbReference type="EMBL" id="UNK46074.1"/>
    </source>
</evidence>
<dbReference type="PROSITE" id="PS51257">
    <property type="entry name" value="PROKAR_LIPOPROTEIN"/>
    <property type="match status" value="1"/>
</dbReference>
<reference evidence="7 8" key="1">
    <citation type="submission" date="2022-03" db="EMBL/GenBank/DDBJ databases">
        <title>Isotopic signatures of nitrous oxide derived from detoxification processes.</title>
        <authorList>
            <person name="Behrendt U."/>
            <person name="Buchen C."/>
            <person name="Well R."/>
            <person name="Ulrich A."/>
            <person name="Rohe L."/>
            <person name="Kolb S."/>
            <person name="Schloter M."/>
            <person name="Horn M.A."/>
            <person name="Augustin J."/>
        </authorList>
    </citation>
    <scope>NUCLEOTIDE SEQUENCE [LARGE SCALE GENOMIC DNA]</scope>
    <source>
        <strain evidence="7 8">S4-C24</strain>
    </source>
</reference>
<comment type="similarity">
    <text evidence="1">Belongs to the leucine-binding protein family.</text>
</comment>
<accession>A0ABY3W6Z5</accession>
<gene>
    <name evidence="7" type="ORF">MNQ99_01455</name>
</gene>
<evidence type="ECO:0000259" key="6">
    <source>
        <dbReference type="Pfam" id="PF13458"/>
    </source>
</evidence>
<dbReference type="InterPro" id="IPR028082">
    <property type="entry name" value="Peripla_BP_I"/>
</dbReference>
<dbReference type="InterPro" id="IPR028081">
    <property type="entry name" value="Leu-bd"/>
</dbReference>
<evidence type="ECO:0000256" key="2">
    <source>
        <dbReference type="ARBA" id="ARBA00022448"/>
    </source>
</evidence>
<keyword evidence="3 5" id="KW-0732">Signal</keyword>
<evidence type="ECO:0000256" key="5">
    <source>
        <dbReference type="SAM" id="SignalP"/>
    </source>
</evidence>
<keyword evidence="2" id="KW-0813">Transport</keyword>
<keyword evidence="4" id="KW-0029">Amino-acid transport</keyword>
<evidence type="ECO:0000256" key="1">
    <source>
        <dbReference type="ARBA" id="ARBA00010062"/>
    </source>
</evidence>